<dbReference type="Proteomes" id="UP001138709">
    <property type="component" value="Unassembled WGS sequence"/>
</dbReference>
<evidence type="ECO:0000313" key="2">
    <source>
        <dbReference type="Proteomes" id="UP001138709"/>
    </source>
</evidence>
<dbReference type="RefSeq" id="WP_211848273.1">
    <property type="nucleotide sequence ID" value="NZ_JAAEDL010000022.1"/>
</dbReference>
<protein>
    <submittedName>
        <fullName evidence="1">Uncharacterized protein</fullName>
    </submittedName>
</protein>
<accession>A0A9X9XGA2</accession>
<reference evidence="1" key="1">
    <citation type="submission" date="2020-01" db="EMBL/GenBank/DDBJ databases">
        <authorList>
            <person name="Rat A."/>
        </authorList>
    </citation>
    <scope>NUCLEOTIDE SEQUENCE</scope>
    <source>
        <strain evidence="1">LMG 31228</strain>
    </source>
</reference>
<evidence type="ECO:0000313" key="1">
    <source>
        <dbReference type="EMBL" id="MBR0682738.1"/>
    </source>
</evidence>
<reference evidence="1" key="2">
    <citation type="journal article" date="2021" name="Syst. Appl. Microbiol.">
        <title>Roseomonas hellenica sp. nov., isolated from roots of wild-growing Alkanna tinctoria.</title>
        <authorList>
            <person name="Rat A."/>
            <person name="Naranjo H.D."/>
            <person name="Lebbe L."/>
            <person name="Cnockaert M."/>
            <person name="Krigas N."/>
            <person name="Grigoriadou K."/>
            <person name="Maloupa E."/>
            <person name="Willems A."/>
        </authorList>
    </citation>
    <scope>NUCLEOTIDE SEQUENCE</scope>
    <source>
        <strain evidence="1">LMG 31228</strain>
    </source>
</reference>
<organism evidence="1 2">
    <name type="scientific">Neoroseomonas eburnea</name>
    <dbReference type="NCBI Taxonomy" id="1346889"/>
    <lineage>
        <taxon>Bacteria</taxon>
        <taxon>Pseudomonadati</taxon>
        <taxon>Pseudomonadota</taxon>
        <taxon>Alphaproteobacteria</taxon>
        <taxon>Acetobacterales</taxon>
        <taxon>Acetobacteraceae</taxon>
        <taxon>Neoroseomonas</taxon>
    </lineage>
</organism>
<dbReference type="AlphaFoldDB" id="A0A9X9XGA2"/>
<dbReference type="EMBL" id="JAAEDL010000022">
    <property type="protein sequence ID" value="MBR0682738.1"/>
    <property type="molecule type" value="Genomic_DNA"/>
</dbReference>
<name>A0A9X9XGA2_9PROT</name>
<proteinExistence type="predicted"/>
<gene>
    <name evidence="1" type="ORF">GXW74_19760</name>
</gene>
<sequence length="264" mass="26254">MAWLINPYRFGASSPPGAPGFVGYAMATLNVGLGAGNTTVPLTALTGGIGSAPVAGDLVVVLAGEGVAKSAALTGGGHHATGDSTGAYALAEGSPIQSGEPAGAGLTNARAQLSVSYAVMGSTPDTEVVLPYIGSEFACGTAHVLVWRGMDPATPLDAVPVASNLPDSRLPDPAAITPVTPGAIILAAAAVGQRNDDLVQTYTHPDLPDTLQHRASGGGTIEVTLAGWTVWPGSGAYDPGAWVYPLGDHASASWAAVTLALRPG</sequence>
<keyword evidence="2" id="KW-1185">Reference proteome</keyword>
<comment type="caution">
    <text evidence="1">The sequence shown here is derived from an EMBL/GenBank/DDBJ whole genome shotgun (WGS) entry which is preliminary data.</text>
</comment>